<feature type="region of interest" description="Disordered" evidence="5">
    <location>
        <begin position="1"/>
        <end position="26"/>
    </location>
</feature>
<dbReference type="GO" id="GO:0003700">
    <property type="term" value="F:DNA-binding transcription factor activity"/>
    <property type="evidence" value="ECO:0007669"/>
    <property type="project" value="TreeGrafter"/>
</dbReference>
<dbReference type="GO" id="GO:0000976">
    <property type="term" value="F:transcription cis-regulatory region binding"/>
    <property type="evidence" value="ECO:0007669"/>
    <property type="project" value="TreeGrafter"/>
</dbReference>
<evidence type="ECO:0000313" key="8">
    <source>
        <dbReference type="Proteomes" id="UP000612893"/>
    </source>
</evidence>
<dbReference type="Gene3D" id="1.10.357.10">
    <property type="entry name" value="Tetracycline Repressor, domain 2"/>
    <property type="match status" value="1"/>
</dbReference>
<sequence length="244" mass="27345">MVKAAPVERRNRLGRPRNRPIGPHAQPREEILDAAATLFETHGFGATTTRQIAAAAGLEQGSIFHYFTRKDELLAELLDRTLEPALAYAGWLDRQPIPIDQKLYLLAYRDTINICSGPHNLAMLMHLPEAKRPEFKSYWQKRLALKRTYRRYILAGLRNQTFNGVRAGLGSELVFAMVESTIEWFDRSRDNAARAADRVATAVLRLLLSDSLRIGEIVRLASPRLTQAPQPGSADLRLTPPPGA</sequence>
<feature type="DNA-binding region" description="H-T-H motif" evidence="4">
    <location>
        <begin position="48"/>
        <end position="67"/>
    </location>
</feature>
<protein>
    <submittedName>
        <fullName evidence="7">TetR/AcrR family transcriptional regulator</fullName>
    </submittedName>
</protein>
<dbReference type="PANTHER" id="PTHR30055:SF234">
    <property type="entry name" value="HTH-TYPE TRANSCRIPTIONAL REGULATOR BETI"/>
    <property type="match status" value="1"/>
</dbReference>
<keyword evidence="1" id="KW-0805">Transcription regulation</keyword>
<dbReference type="SUPFAM" id="SSF46689">
    <property type="entry name" value="Homeodomain-like"/>
    <property type="match status" value="1"/>
</dbReference>
<gene>
    <name evidence="7" type="ORF">JF922_19010</name>
</gene>
<comment type="caution">
    <text evidence="7">The sequence shown here is derived from an EMBL/GenBank/DDBJ whole genome shotgun (WGS) entry which is preliminary data.</text>
</comment>
<keyword evidence="8" id="KW-1185">Reference proteome</keyword>
<dbReference type="Pfam" id="PF00440">
    <property type="entry name" value="TetR_N"/>
    <property type="match status" value="1"/>
</dbReference>
<dbReference type="Proteomes" id="UP000612893">
    <property type="component" value="Unassembled WGS sequence"/>
</dbReference>
<dbReference type="InterPro" id="IPR050109">
    <property type="entry name" value="HTH-type_TetR-like_transc_reg"/>
</dbReference>
<keyword evidence="3" id="KW-0804">Transcription</keyword>
<organism evidence="7 8">
    <name type="scientific">Candidatus Nephthysia bennettiae</name>
    <dbReference type="NCBI Taxonomy" id="3127016"/>
    <lineage>
        <taxon>Bacteria</taxon>
        <taxon>Bacillati</taxon>
        <taxon>Candidatus Dormiibacterota</taxon>
        <taxon>Candidatus Dormibacteria</taxon>
        <taxon>Candidatus Dormibacterales</taxon>
        <taxon>Candidatus Dormibacteraceae</taxon>
        <taxon>Candidatus Nephthysia</taxon>
    </lineage>
</organism>
<feature type="compositionally biased region" description="Basic and acidic residues" evidence="5">
    <location>
        <begin position="1"/>
        <end position="11"/>
    </location>
</feature>
<dbReference type="PRINTS" id="PR00455">
    <property type="entry name" value="HTHTETR"/>
</dbReference>
<dbReference type="Gene3D" id="1.10.10.60">
    <property type="entry name" value="Homeodomain-like"/>
    <property type="match status" value="1"/>
</dbReference>
<feature type="domain" description="HTH tetR-type" evidence="6">
    <location>
        <begin position="25"/>
        <end position="85"/>
    </location>
</feature>
<evidence type="ECO:0000259" key="6">
    <source>
        <dbReference type="PROSITE" id="PS50977"/>
    </source>
</evidence>
<dbReference type="PROSITE" id="PS50977">
    <property type="entry name" value="HTH_TETR_2"/>
    <property type="match status" value="1"/>
</dbReference>
<dbReference type="InterPro" id="IPR001647">
    <property type="entry name" value="HTH_TetR"/>
</dbReference>
<name>A0A934KDG2_9BACT</name>
<dbReference type="InterPro" id="IPR009057">
    <property type="entry name" value="Homeodomain-like_sf"/>
</dbReference>
<dbReference type="AlphaFoldDB" id="A0A934KDG2"/>
<evidence type="ECO:0000256" key="3">
    <source>
        <dbReference type="ARBA" id="ARBA00023163"/>
    </source>
</evidence>
<proteinExistence type="predicted"/>
<accession>A0A934KDG2</accession>
<keyword evidence="2 4" id="KW-0238">DNA-binding</keyword>
<dbReference type="PANTHER" id="PTHR30055">
    <property type="entry name" value="HTH-TYPE TRANSCRIPTIONAL REGULATOR RUTR"/>
    <property type="match status" value="1"/>
</dbReference>
<evidence type="ECO:0000256" key="2">
    <source>
        <dbReference type="ARBA" id="ARBA00023125"/>
    </source>
</evidence>
<dbReference type="EMBL" id="JAEKNR010000188">
    <property type="protein sequence ID" value="MBJ7600150.1"/>
    <property type="molecule type" value="Genomic_DNA"/>
</dbReference>
<evidence type="ECO:0000256" key="4">
    <source>
        <dbReference type="PROSITE-ProRule" id="PRU00335"/>
    </source>
</evidence>
<evidence type="ECO:0000313" key="7">
    <source>
        <dbReference type="EMBL" id="MBJ7600150.1"/>
    </source>
</evidence>
<evidence type="ECO:0000256" key="5">
    <source>
        <dbReference type="SAM" id="MobiDB-lite"/>
    </source>
</evidence>
<evidence type="ECO:0000256" key="1">
    <source>
        <dbReference type="ARBA" id="ARBA00023015"/>
    </source>
</evidence>
<reference evidence="7" key="1">
    <citation type="submission" date="2020-10" db="EMBL/GenBank/DDBJ databases">
        <title>Ca. Dormibacterota MAGs.</title>
        <authorList>
            <person name="Montgomery K."/>
        </authorList>
    </citation>
    <scope>NUCLEOTIDE SEQUENCE [LARGE SCALE GENOMIC DNA]</scope>
    <source>
        <strain evidence="7">SC8812_S17_10</strain>
    </source>
</reference>